<dbReference type="InterPro" id="IPR000850">
    <property type="entry name" value="Adenylat/UMP-CMP_kin"/>
</dbReference>
<evidence type="ECO:0000256" key="2">
    <source>
        <dbReference type="ARBA" id="ARBA00022741"/>
    </source>
</evidence>
<dbReference type="Pfam" id="PF00406">
    <property type="entry name" value="ADK"/>
    <property type="match status" value="1"/>
</dbReference>
<dbReference type="GO" id="GO:0005524">
    <property type="term" value="F:ATP binding"/>
    <property type="evidence" value="ECO:0007669"/>
    <property type="project" value="InterPro"/>
</dbReference>
<evidence type="ECO:0000313" key="6">
    <source>
        <dbReference type="Proteomes" id="UP000472262"/>
    </source>
</evidence>
<keyword evidence="6" id="KW-1185">Reference proteome</keyword>
<dbReference type="Gene3D" id="3.40.50.300">
    <property type="entry name" value="P-loop containing nucleotide triphosphate hydrolases"/>
    <property type="match status" value="1"/>
</dbReference>
<dbReference type="GO" id="GO:0019205">
    <property type="term" value="F:nucleobase-containing compound kinase activity"/>
    <property type="evidence" value="ECO:0007669"/>
    <property type="project" value="InterPro"/>
</dbReference>
<evidence type="ECO:0000256" key="1">
    <source>
        <dbReference type="ARBA" id="ARBA00022679"/>
    </source>
</evidence>
<dbReference type="PANTHER" id="PTHR23359">
    <property type="entry name" value="NUCLEOTIDE KINASE"/>
    <property type="match status" value="1"/>
</dbReference>
<evidence type="ECO:0000313" key="5">
    <source>
        <dbReference type="Ensembl" id="ENSSGRP00000020350.1"/>
    </source>
</evidence>
<dbReference type="SUPFAM" id="SSF52540">
    <property type="entry name" value="P-loop containing nucleoside triphosphate hydrolases"/>
    <property type="match status" value="1"/>
</dbReference>
<dbReference type="Proteomes" id="UP000472262">
    <property type="component" value="Unassembled WGS sequence"/>
</dbReference>
<keyword evidence="2" id="KW-0547">Nucleotide-binding</keyword>
<name>A0A672L9M0_SINGR</name>
<accession>A0A672L9M0</accession>
<dbReference type="GO" id="GO:0006139">
    <property type="term" value="P:nucleobase-containing compound metabolic process"/>
    <property type="evidence" value="ECO:0007669"/>
    <property type="project" value="InterPro"/>
</dbReference>
<dbReference type="InterPro" id="IPR027417">
    <property type="entry name" value="P-loop_NTPase"/>
</dbReference>
<comment type="similarity">
    <text evidence="4">Belongs to the adenylate kinase family.</text>
</comment>
<protein>
    <submittedName>
        <fullName evidence="5">Uncharacterized protein</fullName>
    </submittedName>
</protein>
<keyword evidence="3 4" id="KW-0418">Kinase</keyword>
<sequence length="72" mass="7736">MGLQTVFRAVTMGPPGSGKGTVSSRIAQSFGLKHLSSGDMLRANIEPTISECALHTKLLQKIYYKLSGCKSH</sequence>
<reference evidence="5" key="1">
    <citation type="submission" date="2025-08" db="UniProtKB">
        <authorList>
            <consortium name="Ensembl"/>
        </authorList>
    </citation>
    <scope>IDENTIFICATION</scope>
</reference>
<proteinExistence type="inferred from homology"/>
<dbReference type="InParanoid" id="A0A672L9M0"/>
<keyword evidence="1 4" id="KW-0808">Transferase</keyword>
<evidence type="ECO:0000256" key="3">
    <source>
        <dbReference type="ARBA" id="ARBA00022777"/>
    </source>
</evidence>
<reference evidence="5" key="2">
    <citation type="submission" date="2025-09" db="UniProtKB">
        <authorList>
            <consortium name="Ensembl"/>
        </authorList>
    </citation>
    <scope>IDENTIFICATION</scope>
</reference>
<dbReference type="Ensembl" id="ENSSGRT00000021982.1">
    <property type="protein sequence ID" value="ENSSGRP00000020350.1"/>
    <property type="gene ID" value="ENSSGRG00000012287.1"/>
</dbReference>
<organism evidence="5 6">
    <name type="scientific">Sinocyclocheilus grahami</name>
    <name type="common">Dianchi golden-line fish</name>
    <name type="synonym">Barbus grahami</name>
    <dbReference type="NCBI Taxonomy" id="75366"/>
    <lineage>
        <taxon>Eukaryota</taxon>
        <taxon>Metazoa</taxon>
        <taxon>Chordata</taxon>
        <taxon>Craniata</taxon>
        <taxon>Vertebrata</taxon>
        <taxon>Euteleostomi</taxon>
        <taxon>Actinopterygii</taxon>
        <taxon>Neopterygii</taxon>
        <taxon>Teleostei</taxon>
        <taxon>Ostariophysi</taxon>
        <taxon>Cypriniformes</taxon>
        <taxon>Cyprinidae</taxon>
        <taxon>Cyprininae</taxon>
        <taxon>Sinocyclocheilus</taxon>
    </lineage>
</organism>
<dbReference type="PRINTS" id="PR00094">
    <property type="entry name" value="ADENYLTKNASE"/>
</dbReference>
<dbReference type="AlphaFoldDB" id="A0A672L9M0"/>
<evidence type="ECO:0000256" key="4">
    <source>
        <dbReference type="RuleBase" id="RU003330"/>
    </source>
</evidence>